<dbReference type="InterPro" id="IPR039856">
    <property type="entry name" value="EMC2-like"/>
</dbReference>
<organism evidence="6 7">
    <name type="scientific">Malassezia nana</name>
    <dbReference type="NCBI Taxonomy" id="180528"/>
    <lineage>
        <taxon>Eukaryota</taxon>
        <taxon>Fungi</taxon>
        <taxon>Dikarya</taxon>
        <taxon>Basidiomycota</taxon>
        <taxon>Ustilaginomycotina</taxon>
        <taxon>Malasseziomycetes</taxon>
        <taxon>Malasseziales</taxon>
        <taxon>Malasseziaceae</taxon>
        <taxon>Malassezia</taxon>
    </lineage>
</organism>
<dbReference type="Proteomes" id="UP001213623">
    <property type="component" value="Chromosome 1"/>
</dbReference>
<comment type="function">
    <text evidence="4">Part of the endoplasmic reticulum membrane protein complex (EMC) that enables the energy-independent insertion into endoplasmic reticulum membranes of newly synthesized membrane proteins.</text>
</comment>
<dbReference type="AlphaFoldDB" id="A0AAF0J5Q4"/>
<evidence type="ECO:0000256" key="3">
    <source>
        <dbReference type="PROSITE-ProRule" id="PRU00339"/>
    </source>
</evidence>
<evidence type="ECO:0000256" key="4">
    <source>
        <dbReference type="RuleBase" id="RU367091"/>
    </source>
</evidence>
<keyword evidence="2 3" id="KW-0802">TPR repeat</keyword>
<keyword evidence="4" id="KW-0256">Endoplasmic reticulum</keyword>
<protein>
    <recommendedName>
        <fullName evidence="4">ER membrane protein complex subunit 2</fullName>
    </recommendedName>
</protein>
<dbReference type="Gene3D" id="1.25.40.10">
    <property type="entry name" value="Tetratricopeptide repeat domain"/>
    <property type="match status" value="1"/>
</dbReference>
<feature type="domain" description="EMC2 TPR-like" evidence="5">
    <location>
        <begin position="90"/>
        <end position="197"/>
    </location>
</feature>
<evidence type="ECO:0000313" key="7">
    <source>
        <dbReference type="Proteomes" id="UP001213623"/>
    </source>
</evidence>
<dbReference type="Pfam" id="PF22890">
    <property type="entry name" value="TPR_EMC2"/>
    <property type="match status" value="1"/>
</dbReference>
<evidence type="ECO:0000256" key="2">
    <source>
        <dbReference type="ARBA" id="ARBA00022803"/>
    </source>
</evidence>
<accession>A0AAF0J5Q4</accession>
<dbReference type="InterPro" id="IPR055217">
    <property type="entry name" value="TPR_EMC2"/>
</dbReference>
<comment type="subcellular location">
    <subcellularLocation>
        <location evidence="4">Endoplasmic reticulum membrane</location>
        <topology evidence="4">Peripheral membrane protein</topology>
        <orientation evidence="4">Cytoplasmic side</orientation>
    </subcellularLocation>
</comment>
<keyword evidence="1" id="KW-0677">Repeat</keyword>
<evidence type="ECO:0000256" key="1">
    <source>
        <dbReference type="ARBA" id="ARBA00022737"/>
    </source>
</evidence>
<dbReference type="EMBL" id="CP119892">
    <property type="protein sequence ID" value="WFD25240.1"/>
    <property type="molecule type" value="Genomic_DNA"/>
</dbReference>
<evidence type="ECO:0000313" key="6">
    <source>
        <dbReference type="EMBL" id="WFD25240.1"/>
    </source>
</evidence>
<comment type="similarity">
    <text evidence="4">Belongs to the EMC2 family.</text>
</comment>
<dbReference type="GO" id="GO:0072546">
    <property type="term" value="C:EMC complex"/>
    <property type="evidence" value="ECO:0007669"/>
    <property type="project" value="UniProtKB-UniRule"/>
</dbReference>
<evidence type="ECO:0000259" key="5">
    <source>
        <dbReference type="Pfam" id="PF22890"/>
    </source>
</evidence>
<proteinExistence type="inferred from homology"/>
<dbReference type="PANTHER" id="PTHR12760">
    <property type="entry name" value="TETRATRICOPEPTIDE REPEAT PROTEIN"/>
    <property type="match status" value="1"/>
</dbReference>
<reference evidence="6" key="1">
    <citation type="submission" date="2023-03" db="EMBL/GenBank/DDBJ databases">
        <title>Mating type loci evolution in Malassezia.</title>
        <authorList>
            <person name="Coelho M.A."/>
        </authorList>
    </citation>
    <scope>NUCLEOTIDE SEQUENCE</scope>
    <source>
        <strain evidence="6">CBS 9557</strain>
    </source>
</reference>
<name>A0AAF0J5Q4_9BASI</name>
<dbReference type="SMART" id="SM00028">
    <property type="entry name" value="TPR"/>
    <property type="match status" value="4"/>
</dbReference>
<keyword evidence="7" id="KW-1185">Reference proteome</keyword>
<dbReference type="SUPFAM" id="SSF48452">
    <property type="entry name" value="TPR-like"/>
    <property type="match status" value="1"/>
</dbReference>
<feature type="repeat" description="TPR" evidence="3">
    <location>
        <begin position="154"/>
        <end position="187"/>
    </location>
</feature>
<dbReference type="InterPro" id="IPR011990">
    <property type="entry name" value="TPR-like_helical_dom_sf"/>
</dbReference>
<sequence length="306" mass="34078">MTPEAPITLEEALHRLEQQRKTQDREPFDVVRYGEWLLEHRQVGALGQDVWAFLEQLGLAAAELGKIDLAELCLSRLVARFNDSIRALLLKGVTLEVEGRFDEAKRVYELLIRKEPSNMLAQKRRIACIKSAPNGIALATEGVAEFVDIFPSDQESWLELASLYLQQNMYAQAVFALEELILLAPQNSFYLLKYAETLYTAGDVAHAYKIYLRILELGEGNLAPESPHKMDRVKGPWVRTLWGLKMCTGQLMGTTAPMEANVTSVESIDTLVTKLLLESVYAPNADPSTPASCRAAVRAVLTPSSS</sequence>
<keyword evidence="4" id="KW-0472">Membrane</keyword>
<gene>
    <name evidence="6" type="primary">oca3</name>
    <name evidence="6" type="ORF">MNAN1_000207</name>
</gene>
<dbReference type="InterPro" id="IPR019734">
    <property type="entry name" value="TPR_rpt"/>
</dbReference>
<dbReference type="PROSITE" id="PS50005">
    <property type="entry name" value="TPR"/>
    <property type="match status" value="1"/>
</dbReference>
<comment type="subunit">
    <text evidence="4">Component of the ER membrane protein complex (EMC).</text>
</comment>